<accession>A0A1E7Z6M9</accession>
<comment type="caution">
    <text evidence="3">The sequence shown here is derived from an EMBL/GenBank/DDBJ whole genome shotgun (WGS) entry which is preliminary data.</text>
</comment>
<evidence type="ECO:0000259" key="2">
    <source>
        <dbReference type="Pfam" id="PF07883"/>
    </source>
</evidence>
<proteinExistence type="predicted"/>
<dbReference type="Proteomes" id="UP000175691">
    <property type="component" value="Unassembled WGS sequence"/>
</dbReference>
<gene>
    <name evidence="3" type="ORF">BFC18_20630</name>
</gene>
<dbReference type="PANTHER" id="PTHR43698">
    <property type="entry name" value="RIBD C-TERMINAL DOMAIN CONTAINING PROTEIN"/>
    <property type="match status" value="1"/>
</dbReference>
<dbReference type="STRING" id="1656094.BFC18_20630"/>
<name>A0A1E7Z6M9_9ALTE</name>
<evidence type="ECO:0000313" key="4">
    <source>
        <dbReference type="Proteomes" id="UP000175691"/>
    </source>
</evidence>
<dbReference type="InterPro" id="IPR013096">
    <property type="entry name" value="Cupin_2"/>
</dbReference>
<dbReference type="AlphaFoldDB" id="A0A1E7Z6M9"/>
<evidence type="ECO:0000256" key="1">
    <source>
        <dbReference type="SAM" id="SignalP"/>
    </source>
</evidence>
<dbReference type="PROSITE" id="PS51257">
    <property type="entry name" value="PROKAR_LIPOPROTEIN"/>
    <property type="match status" value="1"/>
</dbReference>
<reference evidence="3 4" key="1">
    <citation type="submission" date="2016-08" db="EMBL/GenBank/DDBJ databases">
        <authorList>
            <person name="Seilhamer J.J."/>
        </authorList>
    </citation>
    <scope>NUCLEOTIDE SEQUENCE [LARGE SCALE GENOMIC DNA]</scope>
    <source>
        <strain evidence="3 4">KCTC 42603</strain>
    </source>
</reference>
<dbReference type="PANTHER" id="PTHR43698:SF1">
    <property type="entry name" value="BLL4564 PROTEIN"/>
    <property type="match status" value="1"/>
</dbReference>
<feature type="domain" description="Cupin type-2" evidence="2">
    <location>
        <begin position="65"/>
        <end position="127"/>
    </location>
</feature>
<feature type="signal peptide" evidence="1">
    <location>
        <begin position="1"/>
        <end position="22"/>
    </location>
</feature>
<keyword evidence="4" id="KW-1185">Reference proteome</keyword>
<dbReference type="Pfam" id="PF07883">
    <property type="entry name" value="Cupin_2"/>
    <property type="match status" value="1"/>
</dbReference>
<dbReference type="CDD" id="cd02233">
    <property type="entry name" value="cupin_HNL-like"/>
    <property type="match status" value="1"/>
</dbReference>
<protein>
    <recommendedName>
        <fullName evidence="2">Cupin type-2 domain-containing protein</fullName>
    </recommendedName>
</protein>
<dbReference type="OrthoDB" id="9802489at2"/>
<organism evidence="3 4">
    <name type="scientific">Alteromonas confluentis</name>
    <dbReference type="NCBI Taxonomy" id="1656094"/>
    <lineage>
        <taxon>Bacteria</taxon>
        <taxon>Pseudomonadati</taxon>
        <taxon>Pseudomonadota</taxon>
        <taxon>Gammaproteobacteria</taxon>
        <taxon>Alteromonadales</taxon>
        <taxon>Alteromonadaceae</taxon>
        <taxon>Alteromonas/Salinimonas group</taxon>
        <taxon>Alteromonas</taxon>
    </lineage>
</organism>
<evidence type="ECO:0000313" key="3">
    <source>
        <dbReference type="EMBL" id="OFC69137.1"/>
    </source>
</evidence>
<keyword evidence="1" id="KW-0732">Signal</keyword>
<dbReference type="RefSeq" id="WP_070127336.1">
    <property type="nucleotide sequence ID" value="NZ_MDHN01000041.1"/>
</dbReference>
<dbReference type="InterPro" id="IPR011051">
    <property type="entry name" value="RmlC_Cupin_sf"/>
</dbReference>
<dbReference type="EMBL" id="MDHN01000041">
    <property type="protein sequence ID" value="OFC69137.1"/>
    <property type="molecule type" value="Genomic_DNA"/>
</dbReference>
<dbReference type="InterPro" id="IPR014710">
    <property type="entry name" value="RmlC-like_jellyroll"/>
</dbReference>
<dbReference type="InterPro" id="IPR047263">
    <property type="entry name" value="HNL-like_cupin"/>
</dbReference>
<feature type="chain" id="PRO_5009209399" description="Cupin type-2 domain-containing protein" evidence="1">
    <location>
        <begin position="23"/>
        <end position="154"/>
    </location>
</feature>
<dbReference type="SUPFAM" id="SSF51182">
    <property type="entry name" value="RmlC-like cupins"/>
    <property type="match status" value="1"/>
</dbReference>
<sequence length="154" mass="16767">MRFTVKLLSVTLLLSACGFAAAQSMEITKNGTQKAITGAEKIFTGTSIVNPYFSSKENGVSAASVTFAPASRSNWHTHPKGQYLVVTAGSGYVQEWGQPKQTIKSGDVVWTPPGVKHWHGAAESTTLTHIAVQMFEDGKNVEWMEKVTDEQYSK</sequence>
<dbReference type="Gene3D" id="2.60.120.10">
    <property type="entry name" value="Jelly Rolls"/>
    <property type="match status" value="1"/>
</dbReference>